<dbReference type="InterPro" id="IPR042295">
    <property type="entry name" value="NarX-like_N_sf"/>
</dbReference>
<comment type="subcellular location">
    <subcellularLocation>
        <location evidence="1">Membrane</location>
        <topology evidence="1">Multi-pass membrane protein</topology>
    </subcellularLocation>
</comment>
<dbReference type="InterPro" id="IPR029095">
    <property type="entry name" value="NarX-like_N"/>
</dbReference>
<dbReference type="EMBL" id="CP098023">
    <property type="protein sequence ID" value="WKD50627.1"/>
    <property type="molecule type" value="Genomic_DNA"/>
</dbReference>
<keyword evidence="3" id="KW-1133">Transmembrane helix</keyword>
<evidence type="ECO:0000313" key="7">
    <source>
        <dbReference type="Proteomes" id="UP001321520"/>
    </source>
</evidence>
<organism evidence="6 7">
    <name type="scientific">Microbulbifer spongiae</name>
    <dbReference type="NCBI Taxonomy" id="2944933"/>
    <lineage>
        <taxon>Bacteria</taxon>
        <taxon>Pseudomonadati</taxon>
        <taxon>Pseudomonadota</taxon>
        <taxon>Gammaproteobacteria</taxon>
        <taxon>Cellvibrionales</taxon>
        <taxon>Microbulbiferaceae</taxon>
        <taxon>Microbulbifer</taxon>
    </lineage>
</organism>
<dbReference type="Proteomes" id="UP001321520">
    <property type="component" value="Chromosome"/>
</dbReference>
<protein>
    <submittedName>
        <fullName evidence="6">Type IV pili methyl-accepting chemotaxis transducer N-terminal domain-containing protein</fullName>
    </submittedName>
</protein>
<feature type="domain" description="NarX-like N-terminal" evidence="5">
    <location>
        <begin position="135"/>
        <end position="199"/>
    </location>
</feature>
<gene>
    <name evidence="6" type="ORF">M8T91_04160</name>
</gene>
<accession>A0ABY9EEE1</accession>
<feature type="domain" description="NarX-like N-terminal" evidence="5">
    <location>
        <begin position="20"/>
        <end position="107"/>
    </location>
</feature>
<sequence>MKLPAIFTLFVLSLDVSAFGMGEAINLAGRQRMLSQRIAQTYILQGIQPGIQRHEKVFNRSIQEFAQNHRKLSAFPKAGKLSPQLRKVQQEWEAFERIARQPASRDTAAELFRLSNRLLSAAHTYVVKLERLANHNSAELINIAGRQRMLSQRIAKNYAAKLWGISPGDAEIGLQQDLVEYTHRLNQLLDSPLNTPEINHNLRKALDHLNYANRGFTGKMQISEKRQIHVITGTTDLMLRNMNIITEQYAALLDSEGGIENSHSAN</sequence>
<dbReference type="RefSeq" id="WP_301417102.1">
    <property type="nucleotide sequence ID" value="NZ_CP098023.1"/>
</dbReference>
<evidence type="ECO:0000256" key="1">
    <source>
        <dbReference type="ARBA" id="ARBA00004141"/>
    </source>
</evidence>
<evidence type="ECO:0000313" key="6">
    <source>
        <dbReference type="EMBL" id="WKD50627.1"/>
    </source>
</evidence>
<evidence type="ECO:0000259" key="5">
    <source>
        <dbReference type="Pfam" id="PF13675"/>
    </source>
</evidence>
<evidence type="ECO:0000256" key="2">
    <source>
        <dbReference type="ARBA" id="ARBA00022692"/>
    </source>
</evidence>
<evidence type="ECO:0000256" key="3">
    <source>
        <dbReference type="ARBA" id="ARBA00022989"/>
    </source>
</evidence>
<keyword evidence="7" id="KW-1185">Reference proteome</keyword>
<reference evidence="6 7" key="1">
    <citation type="submission" date="2022-05" db="EMBL/GenBank/DDBJ databases">
        <title>Microbulbifer sp. nov., isolated from sponge.</title>
        <authorList>
            <person name="Gao L."/>
        </authorList>
    </citation>
    <scope>NUCLEOTIDE SEQUENCE [LARGE SCALE GENOMIC DNA]</scope>
    <source>
        <strain evidence="6 7">MI-G</strain>
    </source>
</reference>
<dbReference type="Gene3D" id="1.20.120.960">
    <property type="entry name" value="Histidine kinase NarX, sensor domain"/>
    <property type="match status" value="1"/>
</dbReference>
<proteinExistence type="predicted"/>
<dbReference type="Pfam" id="PF13675">
    <property type="entry name" value="PilJ"/>
    <property type="match status" value="2"/>
</dbReference>
<name>A0ABY9EEE1_9GAMM</name>
<keyword evidence="4" id="KW-0472">Membrane</keyword>
<keyword evidence="2" id="KW-0812">Transmembrane</keyword>
<evidence type="ECO:0000256" key="4">
    <source>
        <dbReference type="ARBA" id="ARBA00023136"/>
    </source>
</evidence>